<dbReference type="PANTHER" id="PTHR12763">
    <property type="match status" value="1"/>
</dbReference>
<keyword evidence="4" id="KW-0472">Membrane</keyword>
<evidence type="ECO:0000256" key="2">
    <source>
        <dbReference type="ARBA" id="ARBA00022692"/>
    </source>
</evidence>
<dbReference type="Proteomes" id="UP001302249">
    <property type="component" value="Chromosome"/>
</dbReference>
<dbReference type="Gene3D" id="1.10.287.110">
    <property type="entry name" value="DnaJ domain"/>
    <property type="match status" value="1"/>
</dbReference>
<dbReference type="InterPro" id="IPR001623">
    <property type="entry name" value="DnaJ_domain"/>
</dbReference>
<evidence type="ECO:0000256" key="1">
    <source>
        <dbReference type="ARBA" id="ARBA00004167"/>
    </source>
</evidence>
<accession>A0ABZ0BDC4</accession>
<organism evidence="7 8">
    <name type="scientific">Stakelama saccharophila</name>
    <dbReference type="NCBI Taxonomy" id="3075605"/>
    <lineage>
        <taxon>Bacteria</taxon>
        <taxon>Pseudomonadati</taxon>
        <taxon>Pseudomonadota</taxon>
        <taxon>Alphaproteobacteria</taxon>
        <taxon>Sphingomonadales</taxon>
        <taxon>Sphingomonadaceae</taxon>
        <taxon>Stakelama</taxon>
    </lineage>
</organism>
<keyword evidence="2" id="KW-0812">Transmembrane</keyword>
<comment type="similarity">
    <text evidence="5">Belongs to the TIM14 family.</text>
</comment>
<dbReference type="InterPro" id="IPR036869">
    <property type="entry name" value="J_dom_sf"/>
</dbReference>
<evidence type="ECO:0000256" key="3">
    <source>
        <dbReference type="ARBA" id="ARBA00022989"/>
    </source>
</evidence>
<evidence type="ECO:0000256" key="5">
    <source>
        <dbReference type="ARBA" id="ARBA00038105"/>
    </source>
</evidence>
<reference evidence="7 8" key="1">
    <citation type="submission" date="2023-09" db="EMBL/GenBank/DDBJ databases">
        <authorList>
            <person name="Rey-Velasco X."/>
        </authorList>
    </citation>
    <scope>NUCLEOTIDE SEQUENCE [LARGE SCALE GENOMIC DNA]</scope>
    <source>
        <strain evidence="7 8">W311</strain>
    </source>
</reference>
<dbReference type="PROSITE" id="PS50076">
    <property type="entry name" value="DNAJ_2"/>
    <property type="match status" value="1"/>
</dbReference>
<evidence type="ECO:0000313" key="7">
    <source>
        <dbReference type="EMBL" id="WNO54731.1"/>
    </source>
</evidence>
<comment type="subcellular location">
    <subcellularLocation>
        <location evidence="1">Membrane</location>
        <topology evidence="1">Single-pass membrane protein</topology>
    </subcellularLocation>
</comment>
<proteinExistence type="inferred from homology"/>
<sequence>MAKLVLVVALAVMVWMWWRRSEIRKAIREPARRSSMAEREARALLGLDDDADAAAIRAAHRRLIADAHPDRGGSADRARRLNTARDVLLRRTSD</sequence>
<dbReference type="PANTHER" id="PTHR12763:SF28">
    <property type="entry name" value="GEO10507P1-RELATED"/>
    <property type="match status" value="1"/>
</dbReference>
<protein>
    <submittedName>
        <fullName evidence="7">J domain-containing protein</fullName>
    </submittedName>
</protein>
<keyword evidence="3" id="KW-1133">Transmembrane helix</keyword>
<dbReference type="EMBL" id="CP135076">
    <property type="protein sequence ID" value="WNO54731.1"/>
    <property type="molecule type" value="Genomic_DNA"/>
</dbReference>
<evidence type="ECO:0000259" key="6">
    <source>
        <dbReference type="PROSITE" id="PS50076"/>
    </source>
</evidence>
<dbReference type="SMART" id="SM00271">
    <property type="entry name" value="DnaJ"/>
    <property type="match status" value="1"/>
</dbReference>
<dbReference type="SUPFAM" id="SSF46565">
    <property type="entry name" value="Chaperone J-domain"/>
    <property type="match status" value="1"/>
</dbReference>
<evidence type="ECO:0000256" key="4">
    <source>
        <dbReference type="ARBA" id="ARBA00023136"/>
    </source>
</evidence>
<evidence type="ECO:0000313" key="8">
    <source>
        <dbReference type="Proteomes" id="UP001302249"/>
    </source>
</evidence>
<name>A0ABZ0BDC4_9SPHN</name>
<dbReference type="RefSeq" id="WP_313917550.1">
    <property type="nucleotide sequence ID" value="NZ_CP135076.1"/>
</dbReference>
<keyword evidence="8" id="KW-1185">Reference proteome</keyword>
<feature type="domain" description="J" evidence="6">
    <location>
        <begin position="40"/>
        <end position="93"/>
    </location>
</feature>
<gene>
    <name evidence="7" type="ORF">RPR59_05645</name>
</gene>